<dbReference type="Pfam" id="PF13377">
    <property type="entry name" value="Peripla_BP_3"/>
    <property type="match status" value="1"/>
</dbReference>
<keyword evidence="1" id="KW-0805">Transcription regulation</keyword>
<dbReference type="RefSeq" id="WP_168912570.1">
    <property type="nucleotide sequence ID" value="NZ_JABACI010000002.1"/>
</dbReference>
<dbReference type="PANTHER" id="PTHR30146:SF155">
    <property type="entry name" value="ALANINE RACEMASE"/>
    <property type="match status" value="1"/>
</dbReference>
<dbReference type="SUPFAM" id="SSF47413">
    <property type="entry name" value="lambda repressor-like DNA-binding domains"/>
    <property type="match status" value="1"/>
</dbReference>
<dbReference type="CDD" id="cd01392">
    <property type="entry name" value="HTH_LacI"/>
    <property type="match status" value="1"/>
</dbReference>
<reference evidence="6 7" key="1">
    <citation type="submission" date="2020-04" db="EMBL/GenBank/DDBJ databases">
        <title>CFH 90308 Microbacterium sp.</title>
        <authorList>
            <person name="Nie G."/>
            <person name="Ming H."/>
            <person name="Xia T."/>
        </authorList>
    </citation>
    <scope>NUCLEOTIDE SEQUENCE [LARGE SCALE GENOMIC DNA]</scope>
    <source>
        <strain evidence="6 7">CFH 90308</strain>
    </source>
</reference>
<accession>A0ABX1KAQ9</accession>
<evidence type="ECO:0000256" key="1">
    <source>
        <dbReference type="ARBA" id="ARBA00023015"/>
    </source>
</evidence>
<protein>
    <submittedName>
        <fullName evidence="6">LacI family transcriptional regulator</fullName>
    </submittedName>
</protein>
<gene>
    <name evidence="6" type="ORF">HF576_09610</name>
</gene>
<dbReference type="SMART" id="SM00354">
    <property type="entry name" value="HTH_LACI"/>
    <property type="match status" value="1"/>
</dbReference>
<proteinExistence type="predicted"/>
<dbReference type="Proteomes" id="UP001429745">
    <property type="component" value="Unassembled WGS sequence"/>
</dbReference>
<evidence type="ECO:0000256" key="4">
    <source>
        <dbReference type="SAM" id="MobiDB-lite"/>
    </source>
</evidence>
<evidence type="ECO:0000256" key="3">
    <source>
        <dbReference type="ARBA" id="ARBA00023163"/>
    </source>
</evidence>
<keyword evidence="3" id="KW-0804">Transcription</keyword>
<dbReference type="Gene3D" id="3.40.50.2300">
    <property type="match status" value="2"/>
</dbReference>
<dbReference type="InterPro" id="IPR046335">
    <property type="entry name" value="LacI/GalR-like_sensor"/>
</dbReference>
<dbReference type="InterPro" id="IPR010982">
    <property type="entry name" value="Lambda_DNA-bd_dom_sf"/>
</dbReference>
<sequence length="348" mass="36665">MPQQPPTITDVAREAGVSKGLVSFALNDRPGVSAETRARILEVARELGWTPSLRARSLSTGRSFACGLVLGRSPDVIAADPFFHSFIAGLEDEFSMSGQVLVLAVATPGRQESETYRGLAVDKRVDGVIVTDLRAHDPRLELVDRLGLAAVTLGVPDAETPFSSVSVDDGAGIHAAVRHLSDLGHRRIAHIAGPDGMLHARTRRQAFESAAAEFGLVAASVETDFSAAEGAAATGALLDGDAPPTAIVYSNDHMAIAGLGVARRRGLSVPGDLSITGYDDTEIGRYVNPALTSVATDAREWGRVAARTLLGAIEGHDAVNVRLNEPTLTVRESTGPAPTDTRGDRRDR</sequence>
<evidence type="ECO:0000313" key="6">
    <source>
        <dbReference type="EMBL" id="NLP84107.1"/>
    </source>
</evidence>
<dbReference type="InterPro" id="IPR028082">
    <property type="entry name" value="Peripla_BP_I"/>
</dbReference>
<dbReference type="PROSITE" id="PS50932">
    <property type="entry name" value="HTH_LACI_2"/>
    <property type="match status" value="1"/>
</dbReference>
<dbReference type="Pfam" id="PF00356">
    <property type="entry name" value="LacI"/>
    <property type="match status" value="1"/>
</dbReference>
<evidence type="ECO:0000259" key="5">
    <source>
        <dbReference type="PROSITE" id="PS50932"/>
    </source>
</evidence>
<evidence type="ECO:0000313" key="7">
    <source>
        <dbReference type="Proteomes" id="UP001429745"/>
    </source>
</evidence>
<keyword evidence="2" id="KW-0238">DNA-binding</keyword>
<dbReference type="EMBL" id="JABACI010000002">
    <property type="protein sequence ID" value="NLP84107.1"/>
    <property type="molecule type" value="Genomic_DNA"/>
</dbReference>
<keyword evidence="7" id="KW-1185">Reference proteome</keyword>
<dbReference type="Gene3D" id="1.10.260.40">
    <property type="entry name" value="lambda repressor-like DNA-binding domains"/>
    <property type="match status" value="1"/>
</dbReference>
<dbReference type="SUPFAM" id="SSF53822">
    <property type="entry name" value="Periplasmic binding protein-like I"/>
    <property type="match status" value="1"/>
</dbReference>
<dbReference type="PANTHER" id="PTHR30146">
    <property type="entry name" value="LACI-RELATED TRANSCRIPTIONAL REPRESSOR"/>
    <property type="match status" value="1"/>
</dbReference>
<feature type="domain" description="HTH lacI-type" evidence="5">
    <location>
        <begin position="6"/>
        <end position="60"/>
    </location>
</feature>
<name>A0ABX1KAQ9_9MICO</name>
<evidence type="ECO:0000256" key="2">
    <source>
        <dbReference type="ARBA" id="ARBA00023125"/>
    </source>
</evidence>
<organism evidence="6 7">
    <name type="scientific">Microbacterium salsuginis</name>
    <dbReference type="NCBI Taxonomy" id="2722803"/>
    <lineage>
        <taxon>Bacteria</taxon>
        <taxon>Bacillati</taxon>
        <taxon>Actinomycetota</taxon>
        <taxon>Actinomycetes</taxon>
        <taxon>Micrococcales</taxon>
        <taxon>Microbacteriaceae</taxon>
        <taxon>Microbacterium</taxon>
    </lineage>
</organism>
<dbReference type="InterPro" id="IPR000843">
    <property type="entry name" value="HTH_LacI"/>
</dbReference>
<feature type="region of interest" description="Disordered" evidence="4">
    <location>
        <begin position="324"/>
        <end position="348"/>
    </location>
</feature>
<comment type="caution">
    <text evidence="6">The sequence shown here is derived from an EMBL/GenBank/DDBJ whole genome shotgun (WGS) entry which is preliminary data.</text>
</comment>